<dbReference type="Proteomes" id="UP000325313">
    <property type="component" value="Unassembled WGS sequence"/>
</dbReference>
<organism evidence="1 2">
    <name type="scientific">Puccinia graminis f. sp. tritici</name>
    <dbReference type="NCBI Taxonomy" id="56615"/>
    <lineage>
        <taxon>Eukaryota</taxon>
        <taxon>Fungi</taxon>
        <taxon>Dikarya</taxon>
        <taxon>Basidiomycota</taxon>
        <taxon>Pucciniomycotina</taxon>
        <taxon>Pucciniomycetes</taxon>
        <taxon>Pucciniales</taxon>
        <taxon>Pucciniaceae</taxon>
        <taxon>Puccinia</taxon>
    </lineage>
</organism>
<dbReference type="EMBL" id="VDEP01000069">
    <property type="protein sequence ID" value="KAA1134123.1"/>
    <property type="molecule type" value="Genomic_DNA"/>
</dbReference>
<accession>A0A5B0SAH1</accession>
<evidence type="ECO:0000313" key="2">
    <source>
        <dbReference type="Proteomes" id="UP000325313"/>
    </source>
</evidence>
<name>A0A5B0SAH1_PUCGR</name>
<sequence>MSGPPSSTQSQSKGCVLDITLQRFWVINEQGKLLCTDGTDGLQLISFFNCWTHPRQVTVHSGPCMSDTKRSKASRIAFCLELPRASYKPAASSYGI</sequence>
<proteinExistence type="predicted"/>
<protein>
    <submittedName>
        <fullName evidence="1">Uncharacterized protein</fullName>
    </submittedName>
</protein>
<comment type="caution">
    <text evidence="1">The sequence shown here is derived from an EMBL/GenBank/DDBJ whole genome shotgun (WGS) entry which is preliminary data.</text>
</comment>
<dbReference type="AlphaFoldDB" id="A0A5B0SAH1"/>
<gene>
    <name evidence="1" type="ORF">PGTUg99_028712</name>
</gene>
<evidence type="ECO:0000313" key="1">
    <source>
        <dbReference type="EMBL" id="KAA1134123.1"/>
    </source>
</evidence>
<reference evidence="1 2" key="1">
    <citation type="submission" date="2019-05" db="EMBL/GenBank/DDBJ databases">
        <title>Emergence of the Ug99 lineage of the wheat stem rust pathogen through somatic hybridization.</title>
        <authorList>
            <person name="Li F."/>
            <person name="Upadhyaya N.M."/>
            <person name="Sperschneider J."/>
            <person name="Matny O."/>
            <person name="Nguyen-Phuc H."/>
            <person name="Mago R."/>
            <person name="Raley C."/>
            <person name="Miller M.E."/>
            <person name="Silverstein K.A.T."/>
            <person name="Henningsen E."/>
            <person name="Hirsch C.D."/>
            <person name="Visser B."/>
            <person name="Pretorius Z.A."/>
            <person name="Steffenson B.J."/>
            <person name="Schwessinger B."/>
            <person name="Dodds P.N."/>
            <person name="Figueroa M."/>
        </authorList>
    </citation>
    <scope>NUCLEOTIDE SEQUENCE [LARGE SCALE GENOMIC DNA]</scope>
    <source>
        <strain evidence="1 2">Ug99</strain>
    </source>
</reference>